<organism evidence="3">
    <name type="scientific">Dulem virus 109</name>
    <dbReference type="NCBI Taxonomy" id="3145586"/>
    <lineage>
        <taxon>Viruses</taxon>
        <taxon>Monodnaviria</taxon>
        <taxon>Sangervirae</taxon>
        <taxon>Phixviricota</taxon>
        <taxon>Malgrandaviricetes</taxon>
        <taxon>Petitvirales</taxon>
        <taxon>Microviridae</taxon>
        <taxon>Microvirus</taxon>
    </lineage>
</organism>
<dbReference type="Pfam" id="PF09675">
    <property type="entry name" value="Chlamy_scaf"/>
    <property type="match status" value="1"/>
</dbReference>
<evidence type="ECO:0000313" key="4">
    <source>
        <dbReference type="EMBL" id="XCD06121.1"/>
    </source>
</evidence>
<sequence>MKFEHTLYRPYGRVHSNSGSPTKILYGSRYDDAGRLVLEEKGTEDLYGFIQSFADSVDIHVILKRFQNGDHTALQAVQGFYGDFTEMPKTYAELLNTVNAGQDYFSSLPVDVRANFGHSFAEFMASISDGSFAEKLGIMMENHAVSQLDPKPESVEITKEVTNES</sequence>
<proteinExistence type="predicted"/>
<dbReference type="EMBL" id="PP511839">
    <property type="protein sequence ID" value="XCD07983.1"/>
    <property type="molecule type" value="Genomic_DNA"/>
</dbReference>
<evidence type="ECO:0000313" key="2">
    <source>
        <dbReference type="EMBL" id="XCD04169.1"/>
    </source>
</evidence>
<protein>
    <submittedName>
        <fullName evidence="3">Internal scaffolding protein</fullName>
    </submittedName>
</protein>
<dbReference type="EMBL" id="PP511367">
    <property type="protein sequence ID" value="XCD03505.1"/>
    <property type="molecule type" value="Genomic_DNA"/>
</dbReference>
<dbReference type="EMBL" id="PP511682">
    <property type="protein sequence ID" value="XCD06515.1"/>
    <property type="molecule type" value="Genomic_DNA"/>
</dbReference>
<dbReference type="EMBL" id="PP511637">
    <property type="protein sequence ID" value="XCD06121.1"/>
    <property type="molecule type" value="Genomic_DNA"/>
</dbReference>
<dbReference type="InterPro" id="IPR014131">
    <property type="entry name" value="Chlamydia_phage_Vp3"/>
</dbReference>
<evidence type="ECO:0000313" key="5">
    <source>
        <dbReference type="EMBL" id="XCD06515.1"/>
    </source>
</evidence>
<name>A0AAU8AYZ3_9VIRU</name>
<dbReference type="EMBL" id="PP511477">
    <property type="protein sequence ID" value="XCD04567.1"/>
    <property type="molecule type" value="Genomic_DNA"/>
</dbReference>
<evidence type="ECO:0000313" key="6">
    <source>
        <dbReference type="EMBL" id="XCD07983.1"/>
    </source>
</evidence>
<evidence type="ECO:0000313" key="3">
    <source>
        <dbReference type="EMBL" id="XCD04567.1"/>
    </source>
</evidence>
<reference evidence="3" key="1">
    <citation type="submission" date="2024-03" db="EMBL/GenBank/DDBJ databases">
        <title>Diverse circular DNA viruses in blood, oral, and fecal samples of captive lemurs.</title>
        <authorList>
            <person name="Paietta E.N."/>
            <person name="Kraberger S."/>
            <person name="Lund M.C."/>
            <person name="Custer J.M."/>
            <person name="Vargas K.M."/>
            <person name="Ehmke E.E."/>
            <person name="Yoder A.D."/>
            <person name="Varsani A."/>
        </authorList>
    </citation>
    <scope>NUCLEOTIDE SEQUENCE</scope>
    <source>
        <strain evidence="1">Duke_18_79</strain>
        <strain evidence="2">Duke_21_101</strain>
        <strain evidence="3">Duke_23FS_58</strain>
        <strain evidence="4">Duke_25FF_1291</strain>
        <strain evidence="5">Duke_25FS_122</strain>
        <strain evidence="6">Duke_28FS_107</strain>
    </source>
</reference>
<accession>A0AAU8AYZ3</accession>
<dbReference type="EMBL" id="PP511434">
    <property type="protein sequence ID" value="XCD04169.1"/>
    <property type="molecule type" value="Genomic_DNA"/>
</dbReference>
<evidence type="ECO:0000313" key="1">
    <source>
        <dbReference type="EMBL" id="XCD03505.1"/>
    </source>
</evidence>